<dbReference type="EMBL" id="JAYMYQ010000004">
    <property type="protein sequence ID" value="KAK7338744.1"/>
    <property type="molecule type" value="Genomic_DNA"/>
</dbReference>
<sequence length="101" mass="10722">MSPSLLPCHDSSIAEPLRPNLFSPHTRVQSSRCDHTHPLCTITLSDGSPGVCNCLRPLDRVWGALEKVLLASVNSLAETPKSAGRAKTKSAGSRRGTDDSG</sequence>
<dbReference type="AlphaFoldDB" id="A0AAN9LML2"/>
<name>A0AAN9LML2_CANGL</name>
<gene>
    <name evidence="2" type="ORF">VNO77_19374</name>
</gene>
<evidence type="ECO:0000313" key="2">
    <source>
        <dbReference type="EMBL" id="KAK7338744.1"/>
    </source>
</evidence>
<proteinExistence type="predicted"/>
<feature type="region of interest" description="Disordered" evidence="1">
    <location>
        <begin position="76"/>
        <end position="101"/>
    </location>
</feature>
<evidence type="ECO:0000313" key="3">
    <source>
        <dbReference type="Proteomes" id="UP001367508"/>
    </source>
</evidence>
<protein>
    <submittedName>
        <fullName evidence="2">Uncharacterized protein</fullName>
    </submittedName>
</protein>
<keyword evidence="3" id="KW-1185">Reference proteome</keyword>
<feature type="region of interest" description="Disordered" evidence="1">
    <location>
        <begin position="1"/>
        <end position="32"/>
    </location>
</feature>
<dbReference type="Proteomes" id="UP001367508">
    <property type="component" value="Unassembled WGS sequence"/>
</dbReference>
<evidence type="ECO:0000256" key="1">
    <source>
        <dbReference type="SAM" id="MobiDB-lite"/>
    </source>
</evidence>
<organism evidence="2 3">
    <name type="scientific">Canavalia gladiata</name>
    <name type="common">Sword bean</name>
    <name type="synonym">Dolichos gladiatus</name>
    <dbReference type="NCBI Taxonomy" id="3824"/>
    <lineage>
        <taxon>Eukaryota</taxon>
        <taxon>Viridiplantae</taxon>
        <taxon>Streptophyta</taxon>
        <taxon>Embryophyta</taxon>
        <taxon>Tracheophyta</taxon>
        <taxon>Spermatophyta</taxon>
        <taxon>Magnoliopsida</taxon>
        <taxon>eudicotyledons</taxon>
        <taxon>Gunneridae</taxon>
        <taxon>Pentapetalae</taxon>
        <taxon>rosids</taxon>
        <taxon>fabids</taxon>
        <taxon>Fabales</taxon>
        <taxon>Fabaceae</taxon>
        <taxon>Papilionoideae</taxon>
        <taxon>50 kb inversion clade</taxon>
        <taxon>NPAAA clade</taxon>
        <taxon>indigoferoid/millettioid clade</taxon>
        <taxon>Phaseoleae</taxon>
        <taxon>Canavalia</taxon>
    </lineage>
</organism>
<reference evidence="2 3" key="1">
    <citation type="submission" date="2024-01" db="EMBL/GenBank/DDBJ databases">
        <title>The genomes of 5 underutilized Papilionoideae crops provide insights into root nodulation and disease resistanc.</title>
        <authorList>
            <person name="Jiang F."/>
        </authorList>
    </citation>
    <scope>NUCLEOTIDE SEQUENCE [LARGE SCALE GENOMIC DNA]</scope>
    <source>
        <strain evidence="2">LVBAO_FW01</strain>
        <tissue evidence="2">Leaves</tissue>
    </source>
</reference>
<comment type="caution">
    <text evidence="2">The sequence shown here is derived from an EMBL/GenBank/DDBJ whole genome shotgun (WGS) entry which is preliminary data.</text>
</comment>
<accession>A0AAN9LML2</accession>